<organism evidence="4">
    <name type="scientific">marine sediment metagenome</name>
    <dbReference type="NCBI Taxonomy" id="412755"/>
    <lineage>
        <taxon>unclassified sequences</taxon>
        <taxon>metagenomes</taxon>
        <taxon>ecological metagenomes</taxon>
    </lineage>
</organism>
<evidence type="ECO:0000313" key="4">
    <source>
        <dbReference type="EMBL" id="GAF93008.1"/>
    </source>
</evidence>
<dbReference type="GO" id="GO:0015658">
    <property type="term" value="F:branched-chain amino acid transmembrane transporter activity"/>
    <property type="evidence" value="ECO:0007669"/>
    <property type="project" value="TreeGrafter"/>
</dbReference>
<proteinExistence type="inferred from homology"/>
<keyword evidence="3" id="KW-0029">Amino-acid transport</keyword>
<dbReference type="InterPro" id="IPR027417">
    <property type="entry name" value="P-loop_NTPase"/>
</dbReference>
<evidence type="ECO:0000256" key="1">
    <source>
        <dbReference type="ARBA" id="ARBA00005417"/>
    </source>
</evidence>
<sequence>LKLREEGISILLAEQNVKSALRVSDRGYIIDKGKIFFQGTAKDLREKEEARRHLIV</sequence>
<accession>X0THK5</accession>
<keyword evidence="2" id="KW-0813">Transport</keyword>
<comment type="caution">
    <text evidence="4">The sequence shown here is derived from an EMBL/GenBank/DDBJ whole genome shotgun (WGS) entry which is preliminary data.</text>
</comment>
<dbReference type="PANTHER" id="PTHR43820:SF4">
    <property type="entry name" value="HIGH-AFFINITY BRANCHED-CHAIN AMINO ACID TRANSPORT ATP-BINDING PROTEIN LIVF"/>
    <property type="match status" value="1"/>
</dbReference>
<evidence type="ECO:0000256" key="3">
    <source>
        <dbReference type="ARBA" id="ARBA00022970"/>
    </source>
</evidence>
<reference evidence="4" key="1">
    <citation type="journal article" date="2014" name="Front. Microbiol.">
        <title>High frequency of phylogenetically diverse reductive dehalogenase-homologous genes in deep subseafloor sedimentary metagenomes.</title>
        <authorList>
            <person name="Kawai M."/>
            <person name="Futagami T."/>
            <person name="Toyoda A."/>
            <person name="Takaki Y."/>
            <person name="Nishi S."/>
            <person name="Hori S."/>
            <person name="Arai W."/>
            <person name="Tsubouchi T."/>
            <person name="Morono Y."/>
            <person name="Uchiyama I."/>
            <person name="Ito T."/>
            <person name="Fujiyama A."/>
            <person name="Inagaki F."/>
            <person name="Takami H."/>
        </authorList>
    </citation>
    <scope>NUCLEOTIDE SEQUENCE</scope>
    <source>
        <strain evidence="4">Expedition CK06-06</strain>
    </source>
</reference>
<dbReference type="Gene3D" id="3.40.50.300">
    <property type="entry name" value="P-loop containing nucleotide triphosphate hydrolases"/>
    <property type="match status" value="1"/>
</dbReference>
<dbReference type="AlphaFoldDB" id="X0THK5"/>
<gene>
    <name evidence="4" type="ORF">S01H1_22912</name>
</gene>
<dbReference type="PANTHER" id="PTHR43820">
    <property type="entry name" value="HIGH-AFFINITY BRANCHED-CHAIN AMINO ACID TRANSPORT ATP-BINDING PROTEIN LIVF"/>
    <property type="match status" value="1"/>
</dbReference>
<evidence type="ECO:0008006" key="5">
    <source>
        <dbReference type="Google" id="ProtNLM"/>
    </source>
</evidence>
<protein>
    <recommendedName>
        <fullName evidence="5">Branched-chain amino acid ATP-binding cassette transporter C-terminal domain-containing protein</fullName>
    </recommendedName>
</protein>
<dbReference type="GO" id="GO:0015807">
    <property type="term" value="P:L-amino acid transport"/>
    <property type="evidence" value="ECO:0007669"/>
    <property type="project" value="TreeGrafter"/>
</dbReference>
<feature type="non-terminal residue" evidence="4">
    <location>
        <position position="1"/>
    </location>
</feature>
<name>X0THK5_9ZZZZ</name>
<dbReference type="InterPro" id="IPR052156">
    <property type="entry name" value="BCAA_Transport_ATP-bd_LivF"/>
</dbReference>
<comment type="similarity">
    <text evidence="1">Belongs to the ABC transporter superfamily.</text>
</comment>
<evidence type="ECO:0000256" key="2">
    <source>
        <dbReference type="ARBA" id="ARBA00022448"/>
    </source>
</evidence>
<dbReference type="EMBL" id="BARS01013060">
    <property type="protein sequence ID" value="GAF93008.1"/>
    <property type="molecule type" value="Genomic_DNA"/>
</dbReference>
<dbReference type="SUPFAM" id="SSF52540">
    <property type="entry name" value="P-loop containing nucleoside triphosphate hydrolases"/>
    <property type="match status" value="1"/>
</dbReference>